<dbReference type="InterPro" id="IPR007111">
    <property type="entry name" value="NACHT_NTPase"/>
</dbReference>
<organism evidence="2 3">
    <name type="scientific">Mortierella alpina</name>
    <name type="common">Oleaginous fungus</name>
    <name type="synonym">Mortierella renispora</name>
    <dbReference type="NCBI Taxonomy" id="64518"/>
    <lineage>
        <taxon>Eukaryota</taxon>
        <taxon>Fungi</taxon>
        <taxon>Fungi incertae sedis</taxon>
        <taxon>Mucoromycota</taxon>
        <taxon>Mortierellomycotina</taxon>
        <taxon>Mortierellomycetes</taxon>
        <taxon>Mortierellales</taxon>
        <taxon>Mortierellaceae</taxon>
        <taxon>Mortierella</taxon>
    </lineage>
</organism>
<dbReference type="SMART" id="SM00382">
    <property type="entry name" value="AAA"/>
    <property type="match status" value="1"/>
</dbReference>
<dbReference type="PANTHER" id="PTHR46312">
    <property type="entry name" value="NACHT DOMAIN-CONTAINING PROTEIN"/>
    <property type="match status" value="1"/>
</dbReference>
<feature type="domain" description="NACHT" evidence="1">
    <location>
        <begin position="1072"/>
        <end position="1199"/>
    </location>
</feature>
<reference evidence="2" key="1">
    <citation type="submission" date="2021-07" db="EMBL/GenBank/DDBJ databases">
        <title>Draft genome of Mortierella alpina, strain LL118, isolated from an aspen leaf litter sample.</title>
        <authorList>
            <person name="Yang S."/>
            <person name="Vinatzer B.A."/>
        </authorList>
    </citation>
    <scope>NUCLEOTIDE SEQUENCE</scope>
    <source>
        <strain evidence="2">LL118</strain>
    </source>
</reference>
<dbReference type="SUPFAM" id="SSF52540">
    <property type="entry name" value="P-loop containing nucleoside triphosphate hydrolases"/>
    <property type="match status" value="1"/>
</dbReference>
<sequence length="1563" mass="174587">MTDMSPIPRNTCSRQCVQFVGGLFVGEYSSLRVFDHARLELDKVVPSESGFVLETMTRLLQYWNVTGTRFDQMPETPTYDGEWEAYEEAARKVVSVPDRVVDFIKTATIYNSCTNAIERRSNAIGYPSGMRDIANALVYKSFESVGDSYEDNYSNCCMILHGFDEDDFSFGCAVLVAVWNSLDSFSDGPSTLYRHMISTSMSGNLSIPRYCAKEQLANCKTMGEWGMGIKTTAIEIVKHMTGVSTSWPEHVAITTVRDATVADYHRMAVDALYKTSNEHVINMCVEWANEIINATLIRDMTVNPSMTLSARDALLLARTNSNAAQGDRAAKDSAIRHYQAANSALAIGKAVETVNAVKTANASLEATIAAQQDRAMESEKSDGSLKRKAFFKCRERTKALRQQFNGKVKASAAAVVLSSGGPLPAPAMATPRARVNRLKPLPGVSSLSNCTASTTTFVSTSSTPSVNTPPATAGNITSTTQLMAPHTPQVVALASVASGKRGSPTFFSKDVSPVPYIYQLPGPNAELQTTCQLAYCLALLHASVHENDLSSDARDWRLNTLSNLHEKNRLETLAVRVIEAFAKDAMKNVAAVTEVVELAPVLSNEDSWFLLKTFFDTVNQSEMPQLHLLSGLAKAIQGAAPGFVIHSDNLVVILGSLHRRLQNPHSDHSDSHRYHVLLAVSRVLDAMVDAKVEKVDSSLHGPLTDRLRELEESSRNPYLTFQASYATQALLNVSSNENVFQAGLRRGLLVLKGGAGFAKMPDLSEMKGAVEGLETLYDALKGGARIFMDALEAIKTRECPTLTIENGLQFKKAWYSALRIAELYIQAGKLVQFETFLATLSKTCRCHPMFQWGICQLLGQFATDTQWDLEARRDAIAFLGELYRINRSLLRPKNIGQVIFDVLTKVVTDDGPRFEIARTLLEEMRQQSTQPWHNILPSDLAVHDTTSNVTLLQIVQNRLSRHARLEALPDRPPQPKLEDIQLALKTYYARKLHILRVSGEPLDLETCFVNLAIVEAPAQREKETQYLKEQAAVFHRITSFERLEHTNTLSPIPLERLFDKRKLRDGKEDHPKRILVQGRAGIGKTTLSKKIVHAHQRGLWRDRFDTVLWLPLRHLKALKVDNLEGLFRKKFFTQDLDEEGAALARALVLSVQQGRVLFILDGLDEIAKDTQCDDGLALKEFLMTLLAQQHVVITSRPSGVDRSLIPTIDLELETIGFSPQNVSDYLVKVLEPDQARTVQDFIGQTPLMQGLVNIPVQLDVICFSWDSLPTDGPAITMTGPTHEIDDLMATEMQHLGYLAFKGLTNDHQIEFEEDALLSAFRDLQKDCQFVPPQVLEMMQQTSFLHSADVGLDVEHGHSQPTSTWHFLHLTFQEYFAATWIARHLQPEPPQSNAGMMTVEQMASFIQKQKYNPQYEIVWWMVAGLLEGKALGDFFSLLQGAPRDLIGSRHQQILASCLHEARARLDPAVVVTLDSELLRWLRFEMEMTVRLVDTFKPRTVCVWQGHDALLLPPENLRQDIPDFRVGDTIEVRDQLRLEAKINQRNGKAELEVSFVVQQARVQEY</sequence>
<dbReference type="PROSITE" id="PS50837">
    <property type="entry name" value="NACHT"/>
    <property type="match status" value="1"/>
</dbReference>
<dbReference type="Pfam" id="PF05729">
    <property type="entry name" value="NACHT"/>
    <property type="match status" value="1"/>
</dbReference>
<dbReference type="Pfam" id="PF23238">
    <property type="entry name" value="DUF7068"/>
    <property type="match status" value="1"/>
</dbReference>
<evidence type="ECO:0000313" key="2">
    <source>
        <dbReference type="EMBL" id="KAG9320148.1"/>
    </source>
</evidence>
<dbReference type="InterPro" id="IPR056251">
    <property type="entry name" value="Arm_rpt_dom"/>
</dbReference>
<dbReference type="PANTHER" id="PTHR46312:SF2">
    <property type="entry name" value="NUCLEOTIDE-BINDING OLIGOMERIZATION DOMAIN-CONTAINING PROTEIN 2-LIKE"/>
    <property type="match status" value="1"/>
</dbReference>
<dbReference type="Proteomes" id="UP000717515">
    <property type="component" value="Unassembled WGS sequence"/>
</dbReference>
<name>A0A9P7ZX78_MORAP</name>
<evidence type="ECO:0000313" key="3">
    <source>
        <dbReference type="Proteomes" id="UP000717515"/>
    </source>
</evidence>
<accession>A0A9P7ZX78</accession>
<evidence type="ECO:0000259" key="1">
    <source>
        <dbReference type="PROSITE" id="PS50837"/>
    </source>
</evidence>
<dbReference type="EMBL" id="JAIFTL010000322">
    <property type="protein sequence ID" value="KAG9320148.1"/>
    <property type="molecule type" value="Genomic_DNA"/>
</dbReference>
<dbReference type="Gene3D" id="3.40.50.300">
    <property type="entry name" value="P-loop containing nucleotide triphosphate hydrolases"/>
    <property type="match status" value="1"/>
</dbReference>
<dbReference type="Pfam" id="PF23948">
    <property type="entry name" value="ARM_5"/>
    <property type="match status" value="1"/>
</dbReference>
<dbReference type="InterPro" id="IPR027417">
    <property type="entry name" value="P-loop_NTPase"/>
</dbReference>
<dbReference type="InterPro" id="IPR055496">
    <property type="entry name" value="DUF7068"/>
</dbReference>
<dbReference type="InterPro" id="IPR003593">
    <property type="entry name" value="AAA+_ATPase"/>
</dbReference>
<proteinExistence type="predicted"/>
<comment type="caution">
    <text evidence="2">The sequence shown here is derived from an EMBL/GenBank/DDBJ whole genome shotgun (WGS) entry which is preliminary data.</text>
</comment>
<protein>
    <recommendedName>
        <fullName evidence="1">NACHT domain-containing protein</fullName>
    </recommendedName>
</protein>
<gene>
    <name evidence="2" type="ORF">KVV02_002865</name>
</gene>